<keyword evidence="6" id="KW-1185">Reference proteome</keyword>
<dbReference type="OrthoDB" id="4508267at2759"/>
<sequence>MSSTGAVPDVGPSTTSTASASARSKRRRVTRACDRCHRNACRCSPGLDGDSCSRCEEYGVTCTYDRPAKRRGPQLRRHPQDDDPLPGESADPTQPVQADMNGFSTSPISAAAIAISPVSQAVGWTFEEVVDSETVEYLVDVFYRTAYPIRPYFHWPSFTNRIRQQLYQTDRDFFAVVMAVCAMAAGTLRDGASMPPGIQQRIPNPAGLGRRCYQAAVKAIPRDLTRDADPCQSGDTRVALAHMGDYATLSAINGFHLEGNWPNHITEIEKQERRRLYWGVYQMDQYISSTFGLVPRHREAQTTVLYPAEVVDDEDITERDVRLPRSNVVTFFRGWNFCSDLYRVIEHVTGQLRGRQTVPSDEPGSAITSFLARSAKLDASEAQRLILRLHEDLPAELKTVKQMTGNPQMDHLGFIAANILITTQNLKMLVASVDNASVHVRCAIAGELLDELSTIPTSYIHASSTTTLQLHHLAGVGHLLGSVIHKPLSTWTYLQVRNILLVLADFLAKMESGRAAAAGLSTRLRSQISRIDRFMAHTARDRQDPSLLSMGDSLLSSLPVNTGGDDSHQDQSPARTFLRANAPSIAEPLDDAPVIPPRTTVGAGGGLPPMNPPPMMSSFGGSQHDMDPSIFDIIQLSTAPQIPAANMPLNQMSGALPDDFFNSWPFQFDQADALDFIGGMPALDKRPATNVPLDNQSIFGSA</sequence>
<dbReference type="CDD" id="cd12148">
    <property type="entry name" value="fungal_TF_MHR"/>
    <property type="match status" value="1"/>
</dbReference>
<dbReference type="EMBL" id="RSCD01000015">
    <property type="protein sequence ID" value="RSH88914.1"/>
    <property type="molecule type" value="Genomic_DNA"/>
</dbReference>
<name>A0A427YD91_9TREE</name>
<protein>
    <recommendedName>
        <fullName evidence="4">Zn(2)-C6 fungal-type domain-containing protein</fullName>
    </recommendedName>
</protein>
<dbReference type="PANTHER" id="PTHR46910">
    <property type="entry name" value="TRANSCRIPTION FACTOR PDR1"/>
    <property type="match status" value="1"/>
</dbReference>
<dbReference type="InterPro" id="IPR001138">
    <property type="entry name" value="Zn2Cys6_DnaBD"/>
</dbReference>
<evidence type="ECO:0000313" key="5">
    <source>
        <dbReference type="EMBL" id="RSH88914.1"/>
    </source>
</evidence>
<dbReference type="InterPro" id="IPR036864">
    <property type="entry name" value="Zn2-C6_fun-type_DNA-bd_sf"/>
</dbReference>
<organism evidence="5 6">
    <name type="scientific">Saitozyma podzolica</name>
    <dbReference type="NCBI Taxonomy" id="1890683"/>
    <lineage>
        <taxon>Eukaryota</taxon>
        <taxon>Fungi</taxon>
        <taxon>Dikarya</taxon>
        <taxon>Basidiomycota</taxon>
        <taxon>Agaricomycotina</taxon>
        <taxon>Tremellomycetes</taxon>
        <taxon>Tremellales</taxon>
        <taxon>Trimorphomycetaceae</taxon>
        <taxon>Saitozyma</taxon>
    </lineage>
</organism>
<comment type="caution">
    <text evidence="5">The sequence shown here is derived from an EMBL/GenBank/DDBJ whole genome shotgun (WGS) entry which is preliminary data.</text>
</comment>
<proteinExistence type="predicted"/>
<keyword evidence="2" id="KW-0539">Nucleus</keyword>
<evidence type="ECO:0000259" key="4">
    <source>
        <dbReference type="PROSITE" id="PS50048"/>
    </source>
</evidence>
<dbReference type="Proteomes" id="UP000279259">
    <property type="component" value="Unassembled WGS sequence"/>
</dbReference>
<feature type="domain" description="Zn(2)-C6 fungal-type" evidence="4">
    <location>
        <begin position="32"/>
        <end position="64"/>
    </location>
</feature>
<dbReference type="SUPFAM" id="SSF57701">
    <property type="entry name" value="Zn2/Cys6 DNA-binding domain"/>
    <property type="match status" value="1"/>
</dbReference>
<dbReference type="InterPro" id="IPR050987">
    <property type="entry name" value="AtrR-like"/>
</dbReference>
<reference evidence="5 6" key="1">
    <citation type="submission" date="2018-11" db="EMBL/GenBank/DDBJ databases">
        <title>Genome sequence of Saitozyma podzolica DSM 27192.</title>
        <authorList>
            <person name="Aliyu H."/>
            <person name="Gorte O."/>
            <person name="Ochsenreither K."/>
        </authorList>
    </citation>
    <scope>NUCLEOTIDE SEQUENCE [LARGE SCALE GENOMIC DNA]</scope>
    <source>
        <strain evidence="5 6">DSM 27192</strain>
    </source>
</reference>
<dbReference type="GO" id="GO:0000981">
    <property type="term" value="F:DNA-binding transcription factor activity, RNA polymerase II-specific"/>
    <property type="evidence" value="ECO:0007669"/>
    <property type="project" value="InterPro"/>
</dbReference>
<dbReference type="GO" id="GO:0008270">
    <property type="term" value="F:zinc ion binding"/>
    <property type="evidence" value="ECO:0007669"/>
    <property type="project" value="InterPro"/>
</dbReference>
<dbReference type="Pfam" id="PF04082">
    <property type="entry name" value="Fungal_trans"/>
    <property type="match status" value="1"/>
</dbReference>
<evidence type="ECO:0000256" key="3">
    <source>
        <dbReference type="SAM" id="MobiDB-lite"/>
    </source>
</evidence>
<feature type="region of interest" description="Disordered" evidence="3">
    <location>
        <begin position="69"/>
        <end position="101"/>
    </location>
</feature>
<keyword evidence="1" id="KW-0479">Metal-binding</keyword>
<evidence type="ECO:0000256" key="2">
    <source>
        <dbReference type="ARBA" id="ARBA00023242"/>
    </source>
</evidence>
<dbReference type="AlphaFoldDB" id="A0A427YD91"/>
<dbReference type="CDD" id="cd00067">
    <property type="entry name" value="GAL4"/>
    <property type="match status" value="1"/>
</dbReference>
<dbReference type="Gene3D" id="4.10.240.10">
    <property type="entry name" value="Zn(2)-C6 fungal-type DNA-binding domain"/>
    <property type="match status" value="1"/>
</dbReference>
<feature type="compositionally biased region" description="Low complexity" evidence="3">
    <location>
        <begin position="13"/>
        <end position="22"/>
    </location>
</feature>
<dbReference type="GO" id="GO:0003677">
    <property type="term" value="F:DNA binding"/>
    <property type="evidence" value="ECO:0007669"/>
    <property type="project" value="InterPro"/>
</dbReference>
<feature type="region of interest" description="Disordered" evidence="3">
    <location>
        <begin position="1"/>
        <end position="32"/>
    </location>
</feature>
<dbReference type="PROSITE" id="PS50048">
    <property type="entry name" value="ZN2_CY6_FUNGAL_2"/>
    <property type="match status" value="1"/>
</dbReference>
<evidence type="ECO:0000256" key="1">
    <source>
        <dbReference type="ARBA" id="ARBA00022723"/>
    </source>
</evidence>
<dbReference type="SMART" id="SM00066">
    <property type="entry name" value="GAL4"/>
    <property type="match status" value="1"/>
</dbReference>
<evidence type="ECO:0000313" key="6">
    <source>
        <dbReference type="Proteomes" id="UP000279259"/>
    </source>
</evidence>
<dbReference type="InterPro" id="IPR007219">
    <property type="entry name" value="XnlR_reg_dom"/>
</dbReference>
<gene>
    <name evidence="5" type="ORF">EHS25_002576</name>
</gene>
<dbReference type="PANTHER" id="PTHR46910:SF18">
    <property type="entry name" value="ZN(II)2CYS6 TRANSCRIPTION FACTOR (EUROFUNG)"/>
    <property type="match status" value="1"/>
</dbReference>
<accession>A0A427YD91</accession>
<dbReference type="GO" id="GO:0006351">
    <property type="term" value="P:DNA-templated transcription"/>
    <property type="evidence" value="ECO:0007669"/>
    <property type="project" value="InterPro"/>
</dbReference>
<dbReference type="Pfam" id="PF00172">
    <property type="entry name" value="Zn_clus"/>
    <property type="match status" value="1"/>
</dbReference>